<name>A0A0A9C3U5_ARUDO</name>
<accession>A0A0A9C3U5</accession>
<protein>
    <submittedName>
        <fullName evidence="1">Uncharacterized protein</fullName>
    </submittedName>
</protein>
<evidence type="ECO:0000313" key="1">
    <source>
        <dbReference type="EMBL" id="JAD66202.1"/>
    </source>
</evidence>
<reference evidence="1" key="2">
    <citation type="journal article" date="2015" name="Data Brief">
        <title>Shoot transcriptome of the giant reed, Arundo donax.</title>
        <authorList>
            <person name="Barrero R.A."/>
            <person name="Guerrero F.D."/>
            <person name="Moolhuijzen P."/>
            <person name="Goolsby J.A."/>
            <person name="Tidwell J."/>
            <person name="Bellgard S.E."/>
            <person name="Bellgard M.I."/>
        </authorList>
    </citation>
    <scope>NUCLEOTIDE SEQUENCE</scope>
    <source>
        <tissue evidence="1">Shoot tissue taken approximately 20 cm above the soil surface</tissue>
    </source>
</reference>
<reference evidence="1" key="1">
    <citation type="submission" date="2014-09" db="EMBL/GenBank/DDBJ databases">
        <authorList>
            <person name="Magalhaes I.L.F."/>
            <person name="Oliveira U."/>
            <person name="Santos F.R."/>
            <person name="Vidigal T.H.D.A."/>
            <person name="Brescovit A.D."/>
            <person name="Santos A.J."/>
        </authorList>
    </citation>
    <scope>NUCLEOTIDE SEQUENCE</scope>
    <source>
        <tissue evidence="1">Shoot tissue taken approximately 20 cm above the soil surface</tissue>
    </source>
</reference>
<sequence>MSFIHAKSCILEFLLMLGTKLRYITKSTQNELDYLKIGM</sequence>
<organism evidence="1">
    <name type="scientific">Arundo donax</name>
    <name type="common">Giant reed</name>
    <name type="synonym">Donax arundinaceus</name>
    <dbReference type="NCBI Taxonomy" id="35708"/>
    <lineage>
        <taxon>Eukaryota</taxon>
        <taxon>Viridiplantae</taxon>
        <taxon>Streptophyta</taxon>
        <taxon>Embryophyta</taxon>
        <taxon>Tracheophyta</taxon>
        <taxon>Spermatophyta</taxon>
        <taxon>Magnoliopsida</taxon>
        <taxon>Liliopsida</taxon>
        <taxon>Poales</taxon>
        <taxon>Poaceae</taxon>
        <taxon>PACMAD clade</taxon>
        <taxon>Arundinoideae</taxon>
        <taxon>Arundineae</taxon>
        <taxon>Arundo</taxon>
    </lineage>
</organism>
<dbReference type="EMBL" id="GBRH01231693">
    <property type="protein sequence ID" value="JAD66202.1"/>
    <property type="molecule type" value="Transcribed_RNA"/>
</dbReference>
<dbReference type="AlphaFoldDB" id="A0A0A9C3U5"/>
<proteinExistence type="predicted"/>